<dbReference type="InterPro" id="IPR056823">
    <property type="entry name" value="TEN-like_YD-shell"/>
</dbReference>
<gene>
    <name evidence="3" type="ORF">ACFOW7_06425</name>
</gene>
<reference evidence="4" key="1">
    <citation type="journal article" date="2019" name="Int. J. Syst. Evol. Microbiol.">
        <title>The Global Catalogue of Microorganisms (GCM) 10K type strain sequencing project: providing services to taxonomists for standard genome sequencing and annotation.</title>
        <authorList>
            <consortium name="The Broad Institute Genomics Platform"/>
            <consortium name="The Broad Institute Genome Sequencing Center for Infectious Disease"/>
            <person name="Wu L."/>
            <person name="Ma J."/>
        </authorList>
    </citation>
    <scope>NUCLEOTIDE SEQUENCE [LARGE SCALE GENOMIC DNA]</scope>
    <source>
        <strain evidence="4">LMG 29894</strain>
    </source>
</reference>
<name>A0ABV8MNV5_9NEIS</name>
<dbReference type="Proteomes" id="UP001595791">
    <property type="component" value="Unassembled WGS sequence"/>
</dbReference>
<organism evidence="3 4">
    <name type="scientific">Chitinimonas lacunae</name>
    <dbReference type="NCBI Taxonomy" id="1963018"/>
    <lineage>
        <taxon>Bacteria</taxon>
        <taxon>Pseudomonadati</taxon>
        <taxon>Pseudomonadota</taxon>
        <taxon>Betaproteobacteria</taxon>
        <taxon>Neisseriales</taxon>
        <taxon>Chitinibacteraceae</taxon>
        <taxon>Chitinimonas</taxon>
    </lineage>
</organism>
<dbReference type="RefSeq" id="WP_378162257.1">
    <property type="nucleotide sequence ID" value="NZ_JBHSBU010000001.1"/>
</dbReference>
<evidence type="ECO:0000313" key="3">
    <source>
        <dbReference type="EMBL" id="MFC4158991.1"/>
    </source>
</evidence>
<dbReference type="NCBIfam" id="TIGR03696">
    <property type="entry name" value="Rhs_assc_core"/>
    <property type="match status" value="1"/>
</dbReference>
<keyword evidence="4" id="KW-1185">Reference proteome</keyword>
<evidence type="ECO:0000259" key="2">
    <source>
        <dbReference type="Pfam" id="PF25023"/>
    </source>
</evidence>
<dbReference type="PANTHER" id="PTHR32305">
    <property type="match status" value="1"/>
</dbReference>
<sequence length="465" mass="51932">MQQFAYKGDLPHQHIYPSGLKVDVDWKNGEIGSIKINDQMLLANIVYQANGQPKGWSWGNGQIWQATADGAGRPTGVTLGNKDESINYDANGNISALSFGENSQTYQYDVLDRLTNAKVGATNYAYGYDGTGNRTTQVINNHKIDYTIDKASNRVTHLNGTGVNTRFEYDAVGNRLNDGRVVDTYNRANRLATSTVEGETWTYRYAANGERIQKIGPDGKISIFVYSPAGELIGEYDANGKAKEEIIWFANRPVASLRAGKIYYVMTDHLSTPRQLVDSTTKQVVWSWNQDEPFGANAANTDPDNDGVQVVFNLRFSGQYYDGETGRNYNYLRDYDSAMGRYVTSDPIGLEGGLNTYAYVGGNPLSRIDPKGLNWANFFFEKIPIVKYYKCMSANSKLFDVQKTCKEELNQAGTLDFCMKYNAEYESDAVMSCMEKKEPGLFKEMLKFCTGAAVDQYTNTTGVRK</sequence>
<keyword evidence="1" id="KW-0677">Repeat</keyword>
<evidence type="ECO:0000313" key="4">
    <source>
        <dbReference type="Proteomes" id="UP001595791"/>
    </source>
</evidence>
<evidence type="ECO:0000256" key="1">
    <source>
        <dbReference type="ARBA" id="ARBA00022737"/>
    </source>
</evidence>
<dbReference type="Gene3D" id="2.180.10.10">
    <property type="entry name" value="RHS repeat-associated core"/>
    <property type="match status" value="1"/>
</dbReference>
<dbReference type="Pfam" id="PF25023">
    <property type="entry name" value="TEN_YD-shell"/>
    <property type="match status" value="1"/>
</dbReference>
<dbReference type="InterPro" id="IPR022385">
    <property type="entry name" value="Rhs_assc_core"/>
</dbReference>
<comment type="caution">
    <text evidence="3">The sequence shown here is derived from an EMBL/GenBank/DDBJ whole genome shotgun (WGS) entry which is preliminary data.</text>
</comment>
<protein>
    <submittedName>
        <fullName evidence="3">RHS repeat domain-containing protein</fullName>
    </submittedName>
</protein>
<dbReference type="EMBL" id="JBHSBU010000001">
    <property type="protein sequence ID" value="MFC4158991.1"/>
    <property type="molecule type" value="Genomic_DNA"/>
</dbReference>
<accession>A0ABV8MNV5</accession>
<proteinExistence type="predicted"/>
<feature type="domain" description="Teneurin-like YD-shell" evidence="2">
    <location>
        <begin position="102"/>
        <end position="346"/>
    </location>
</feature>
<dbReference type="InterPro" id="IPR050708">
    <property type="entry name" value="T6SS_VgrG/RHS"/>
</dbReference>
<dbReference type="PANTHER" id="PTHR32305:SF15">
    <property type="entry name" value="PROTEIN RHSA-RELATED"/>
    <property type="match status" value="1"/>
</dbReference>